<dbReference type="AlphaFoldDB" id="A0AAU9CDS9"/>
<dbReference type="EMBL" id="AP025314">
    <property type="protein sequence ID" value="BDD10304.1"/>
    <property type="molecule type" value="Genomic_DNA"/>
</dbReference>
<dbReference type="KEGG" id="fax:FUAX_27360"/>
<evidence type="ECO:0000313" key="3">
    <source>
        <dbReference type="Proteomes" id="UP001348817"/>
    </source>
</evidence>
<feature type="chain" id="PRO_5043661538" description="DUF4468 domain-containing protein" evidence="1">
    <location>
        <begin position="22"/>
        <end position="222"/>
    </location>
</feature>
<dbReference type="RefSeq" id="WP_338391871.1">
    <property type="nucleotide sequence ID" value="NZ_AP025314.1"/>
</dbReference>
<sequence length="222" mass="25835">MKKILTTVFVLAMALWQPTMAQDQASLYPNLRYFTKKVRKSFPEISDDRKATLKRIGLYIKEKKNKGETAHIKFVGKDLDASTVYAYTWAKMATHFYSVKGVEISLYNQNGNTARSDIFSPLEKAGFIVYKDSVPSYDFFRIDFAFGPVSCKIFPTVNKKKHKPNYESPELLVFTYVPENPKYKNYLILNKRLPEDLTALNRQTALEWLYIFAHFRKKTTSH</sequence>
<accession>A0AAU9CDS9</accession>
<evidence type="ECO:0000256" key="1">
    <source>
        <dbReference type="SAM" id="SignalP"/>
    </source>
</evidence>
<evidence type="ECO:0008006" key="4">
    <source>
        <dbReference type="Google" id="ProtNLM"/>
    </source>
</evidence>
<gene>
    <name evidence="2" type="ORF">FUAX_27360</name>
</gene>
<name>A0AAU9CDS9_9BACT</name>
<evidence type="ECO:0000313" key="2">
    <source>
        <dbReference type="EMBL" id="BDD10304.1"/>
    </source>
</evidence>
<reference evidence="2 3" key="1">
    <citation type="submission" date="2021-12" db="EMBL/GenBank/DDBJ databases">
        <title>Genome sequencing of bacteria with rrn-lacking chromosome and rrn-plasmid.</title>
        <authorList>
            <person name="Anda M."/>
            <person name="Iwasaki W."/>
        </authorList>
    </citation>
    <scope>NUCLEOTIDE SEQUENCE [LARGE SCALE GENOMIC DNA]</scope>
    <source>
        <strain evidence="2 3">DSM 100852</strain>
    </source>
</reference>
<keyword evidence="3" id="KW-1185">Reference proteome</keyword>
<dbReference type="Proteomes" id="UP001348817">
    <property type="component" value="Chromosome"/>
</dbReference>
<proteinExistence type="predicted"/>
<organism evidence="2 3">
    <name type="scientific">Fulvitalea axinellae</name>
    <dbReference type="NCBI Taxonomy" id="1182444"/>
    <lineage>
        <taxon>Bacteria</taxon>
        <taxon>Pseudomonadati</taxon>
        <taxon>Bacteroidota</taxon>
        <taxon>Cytophagia</taxon>
        <taxon>Cytophagales</taxon>
        <taxon>Persicobacteraceae</taxon>
        <taxon>Fulvitalea</taxon>
    </lineage>
</organism>
<feature type="signal peptide" evidence="1">
    <location>
        <begin position="1"/>
        <end position="21"/>
    </location>
</feature>
<keyword evidence="1" id="KW-0732">Signal</keyword>
<protein>
    <recommendedName>
        <fullName evidence="4">DUF4468 domain-containing protein</fullName>
    </recommendedName>
</protein>